<dbReference type="Pfam" id="PF00664">
    <property type="entry name" value="ABC_membrane"/>
    <property type="match status" value="1"/>
</dbReference>
<dbReference type="AlphaFoldDB" id="A0A381ZZY8"/>
<dbReference type="InterPro" id="IPR036640">
    <property type="entry name" value="ABC1_TM_sf"/>
</dbReference>
<evidence type="ECO:0000256" key="2">
    <source>
        <dbReference type="ARBA" id="ARBA00022989"/>
    </source>
</evidence>
<dbReference type="GO" id="GO:0016020">
    <property type="term" value="C:membrane"/>
    <property type="evidence" value="ECO:0007669"/>
    <property type="project" value="InterPro"/>
</dbReference>
<feature type="domain" description="ABC transmembrane type-1" evidence="5">
    <location>
        <begin position="36"/>
        <end position="307"/>
    </location>
</feature>
<accession>A0A381ZZY8</accession>
<feature type="transmembrane region" description="Helical" evidence="4">
    <location>
        <begin position="32"/>
        <end position="51"/>
    </location>
</feature>
<keyword evidence="2 4" id="KW-1133">Transmembrane helix</keyword>
<evidence type="ECO:0000256" key="1">
    <source>
        <dbReference type="ARBA" id="ARBA00022692"/>
    </source>
</evidence>
<feature type="transmembrane region" description="Helical" evidence="4">
    <location>
        <begin position="57"/>
        <end position="83"/>
    </location>
</feature>
<dbReference type="InterPro" id="IPR011527">
    <property type="entry name" value="ABC1_TM_dom"/>
</dbReference>
<name>A0A381ZZY8_9ZZZZ</name>
<dbReference type="SUPFAM" id="SSF90123">
    <property type="entry name" value="ABC transporter transmembrane region"/>
    <property type="match status" value="1"/>
</dbReference>
<protein>
    <recommendedName>
        <fullName evidence="5">ABC transmembrane type-1 domain-containing protein</fullName>
    </recommendedName>
</protein>
<evidence type="ECO:0000256" key="3">
    <source>
        <dbReference type="ARBA" id="ARBA00023136"/>
    </source>
</evidence>
<evidence type="ECO:0000313" key="6">
    <source>
        <dbReference type="EMBL" id="SVA94855.1"/>
    </source>
</evidence>
<feature type="non-terminal residue" evidence="6">
    <location>
        <position position="307"/>
    </location>
</feature>
<feature type="transmembrane region" description="Helical" evidence="4">
    <location>
        <begin position="282"/>
        <end position="303"/>
    </location>
</feature>
<sequence length="307" mass="33784">MAEPDQNTATNDAAQLSQLLDPALYAGVRRRLLSISLFVNLLGLAIPVFVLQAYDRVIIHAGISTLQALVAGVLLAIGFDFLLRQARARLLRSVAVRIDAAGGRALIRHILSLPLAVLESNPTAYWLSLFQDLEHVRLRYAGPMALLLMDLPFVVLAFGLILVIALPVAWVMLCILIAFAVLTWWSSRTVQARGNEELQHLQQRDGRLTEFGMVRQSIKSQGLEAEIESRWSEVQALAMTESLARSQATDRYRDLGHALTQAATVLMVSVGALAILDQKMTFGALIAANMLSLRVIGPLNMLVAQWR</sequence>
<evidence type="ECO:0000256" key="4">
    <source>
        <dbReference type="SAM" id="Phobius"/>
    </source>
</evidence>
<dbReference type="Gene3D" id="1.20.1560.10">
    <property type="entry name" value="ABC transporter type 1, transmembrane domain"/>
    <property type="match status" value="1"/>
</dbReference>
<feature type="transmembrane region" description="Helical" evidence="4">
    <location>
        <begin position="255"/>
        <end position="276"/>
    </location>
</feature>
<gene>
    <name evidence="6" type="ORF">METZ01_LOCUS147709</name>
</gene>
<dbReference type="GO" id="GO:0140359">
    <property type="term" value="F:ABC-type transporter activity"/>
    <property type="evidence" value="ECO:0007669"/>
    <property type="project" value="InterPro"/>
</dbReference>
<dbReference type="GO" id="GO:0005524">
    <property type="term" value="F:ATP binding"/>
    <property type="evidence" value="ECO:0007669"/>
    <property type="project" value="InterPro"/>
</dbReference>
<feature type="transmembrane region" description="Helical" evidence="4">
    <location>
        <begin position="140"/>
        <end position="162"/>
    </location>
</feature>
<keyword evidence="3 4" id="KW-0472">Membrane</keyword>
<dbReference type="EMBL" id="UINC01023358">
    <property type="protein sequence ID" value="SVA94855.1"/>
    <property type="molecule type" value="Genomic_DNA"/>
</dbReference>
<evidence type="ECO:0000259" key="5">
    <source>
        <dbReference type="PROSITE" id="PS50929"/>
    </source>
</evidence>
<organism evidence="6">
    <name type="scientific">marine metagenome</name>
    <dbReference type="NCBI Taxonomy" id="408172"/>
    <lineage>
        <taxon>unclassified sequences</taxon>
        <taxon>metagenomes</taxon>
        <taxon>ecological metagenomes</taxon>
    </lineage>
</organism>
<dbReference type="PROSITE" id="PS50929">
    <property type="entry name" value="ABC_TM1F"/>
    <property type="match status" value="1"/>
</dbReference>
<reference evidence="6" key="1">
    <citation type="submission" date="2018-05" db="EMBL/GenBank/DDBJ databases">
        <authorList>
            <person name="Lanie J.A."/>
            <person name="Ng W.-L."/>
            <person name="Kazmierczak K.M."/>
            <person name="Andrzejewski T.M."/>
            <person name="Davidsen T.M."/>
            <person name="Wayne K.J."/>
            <person name="Tettelin H."/>
            <person name="Glass J.I."/>
            <person name="Rusch D."/>
            <person name="Podicherti R."/>
            <person name="Tsui H.-C.T."/>
            <person name="Winkler M.E."/>
        </authorList>
    </citation>
    <scope>NUCLEOTIDE SEQUENCE</scope>
</reference>
<keyword evidence="1 4" id="KW-0812">Transmembrane</keyword>
<proteinExistence type="predicted"/>
<feature type="transmembrane region" description="Helical" evidence="4">
    <location>
        <begin position="168"/>
        <end position="185"/>
    </location>
</feature>